<dbReference type="RefSeq" id="WP_275029684.1">
    <property type="nucleotide sequence ID" value="NZ_CP118615.1"/>
</dbReference>
<name>A0ABY7ZMX2_9ACTN</name>
<dbReference type="EMBL" id="CP118615">
    <property type="protein sequence ID" value="WDZ83244.1"/>
    <property type="molecule type" value="Genomic_DNA"/>
</dbReference>
<dbReference type="Proteomes" id="UP001219605">
    <property type="component" value="Chromosome"/>
</dbReference>
<feature type="region of interest" description="Disordered" evidence="1">
    <location>
        <begin position="60"/>
        <end position="94"/>
    </location>
</feature>
<evidence type="ECO:0000256" key="1">
    <source>
        <dbReference type="SAM" id="MobiDB-lite"/>
    </source>
</evidence>
<accession>A0ABY7ZMX2</accession>
<gene>
    <name evidence="2" type="ORF">PVK37_22665</name>
</gene>
<feature type="compositionally biased region" description="Basic and acidic residues" evidence="1">
    <location>
        <begin position="84"/>
        <end position="94"/>
    </location>
</feature>
<reference evidence="2 3" key="1">
    <citation type="submission" date="2023-02" db="EMBL/GenBank/DDBJ databases">
        <authorList>
            <person name="Mo P."/>
        </authorList>
    </citation>
    <scope>NUCLEOTIDE SEQUENCE [LARGE SCALE GENOMIC DNA]</scope>
    <source>
        <strain evidence="2 3">HUAS 3</strain>
    </source>
</reference>
<sequence length="225" mass="24530">MHQDMPAVDTTFRRLEQQVTPLIDVEAGLRDLLLPARYAELAGAMAHELDTEAGLADLLESSPSDGPTPTVAHRAHAARSVPTSRRDGSGRAGDHADRVTMVVREVRLVAQQFRQLSGMARRVLGGSGVADRQSTRLDLAGRSLARLADRVELRSISQKEIANTLNDVKQALKLLPTSRRSTMGINPEALRYHADILDVARQVDALAPRITRLFDSATDSVGTNR</sequence>
<proteinExistence type="predicted"/>
<evidence type="ECO:0000313" key="3">
    <source>
        <dbReference type="Proteomes" id="UP001219605"/>
    </source>
</evidence>
<organism evidence="2 3">
    <name type="scientific">Micromonospora cathayae</name>
    <dbReference type="NCBI Taxonomy" id="3028804"/>
    <lineage>
        <taxon>Bacteria</taxon>
        <taxon>Bacillati</taxon>
        <taxon>Actinomycetota</taxon>
        <taxon>Actinomycetes</taxon>
        <taxon>Micromonosporales</taxon>
        <taxon>Micromonosporaceae</taxon>
        <taxon>Micromonospora</taxon>
    </lineage>
</organism>
<keyword evidence="3" id="KW-1185">Reference proteome</keyword>
<protein>
    <submittedName>
        <fullName evidence="2">Uncharacterized protein</fullName>
    </submittedName>
</protein>
<evidence type="ECO:0000313" key="2">
    <source>
        <dbReference type="EMBL" id="WDZ83244.1"/>
    </source>
</evidence>